<dbReference type="VEuPathDB" id="FungiDB:PGUG_01809"/>
<organism evidence="2 3">
    <name type="scientific">Meyerozyma guilliermondii (strain ATCC 6260 / CBS 566 / DSM 6381 / JCM 1539 / NBRC 10279 / NRRL Y-324)</name>
    <name type="common">Yeast</name>
    <name type="synonym">Candida guilliermondii</name>
    <dbReference type="NCBI Taxonomy" id="294746"/>
    <lineage>
        <taxon>Eukaryota</taxon>
        <taxon>Fungi</taxon>
        <taxon>Dikarya</taxon>
        <taxon>Ascomycota</taxon>
        <taxon>Saccharomycotina</taxon>
        <taxon>Pichiomycetes</taxon>
        <taxon>Debaryomycetaceae</taxon>
        <taxon>Meyerozyma</taxon>
    </lineage>
</organism>
<reference evidence="2 3" key="1">
    <citation type="journal article" date="2009" name="Nature">
        <title>Evolution of pathogenicity and sexual reproduction in eight Candida genomes.</title>
        <authorList>
            <person name="Butler G."/>
            <person name="Rasmussen M.D."/>
            <person name="Lin M.F."/>
            <person name="Santos M.A."/>
            <person name="Sakthikumar S."/>
            <person name="Munro C.A."/>
            <person name="Rheinbay E."/>
            <person name="Grabherr M."/>
            <person name="Forche A."/>
            <person name="Reedy J.L."/>
            <person name="Agrafioti I."/>
            <person name="Arnaud M.B."/>
            <person name="Bates S."/>
            <person name="Brown A.J."/>
            <person name="Brunke S."/>
            <person name="Costanzo M.C."/>
            <person name="Fitzpatrick D.A."/>
            <person name="de Groot P.W."/>
            <person name="Harris D."/>
            <person name="Hoyer L.L."/>
            <person name="Hube B."/>
            <person name="Klis F.M."/>
            <person name="Kodira C."/>
            <person name="Lennard N."/>
            <person name="Logue M.E."/>
            <person name="Martin R."/>
            <person name="Neiman A.M."/>
            <person name="Nikolaou E."/>
            <person name="Quail M.A."/>
            <person name="Quinn J."/>
            <person name="Santos M.C."/>
            <person name="Schmitzberger F.F."/>
            <person name="Sherlock G."/>
            <person name="Shah P."/>
            <person name="Silverstein K.A."/>
            <person name="Skrzypek M.S."/>
            <person name="Soll D."/>
            <person name="Staggs R."/>
            <person name="Stansfield I."/>
            <person name="Stumpf M.P."/>
            <person name="Sudbery P.E."/>
            <person name="Srikantha T."/>
            <person name="Zeng Q."/>
            <person name="Berman J."/>
            <person name="Berriman M."/>
            <person name="Heitman J."/>
            <person name="Gow N.A."/>
            <person name="Lorenz M.C."/>
            <person name="Birren B.W."/>
            <person name="Kellis M."/>
            <person name="Cuomo C.A."/>
        </authorList>
    </citation>
    <scope>NUCLEOTIDE SEQUENCE [LARGE SCALE GENOMIC DNA]</scope>
    <source>
        <strain evidence="3">ATCC 6260 / CBS 566 / DSM 6381 / JCM 1539 / NBRC 10279 / NRRL Y-324</strain>
    </source>
</reference>
<dbReference type="InParanoid" id="A5DEV8"/>
<gene>
    <name evidence="2" type="ORF">PGUG_01809</name>
</gene>
<dbReference type="GeneID" id="5127812"/>
<evidence type="ECO:0000256" key="1">
    <source>
        <dbReference type="SAM" id="MobiDB-lite"/>
    </source>
</evidence>
<keyword evidence="3" id="KW-1185">Reference proteome</keyword>
<dbReference type="KEGG" id="pgu:PGUG_01809"/>
<dbReference type="EMBL" id="CH408156">
    <property type="protein sequence ID" value="EDK37711.2"/>
    <property type="molecule type" value="Genomic_DNA"/>
</dbReference>
<feature type="region of interest" description="Disordered" evidence="1">
    <location>
        <begin position="1"/>
        <end position="25"/>
    </location>
</feature>
<dbReference type="AlphaFoldDB" id="A5DEV8"/>
<feature type="region of interest" description="Disordered" evidence="1">
    <location>
        <begin position="166"/>
        <end position="186"/>
    </location>
</feature>
<dbReference type="RefSeq" id="XP_001486138.2">
    <property type="nucleotide sequence ID" value="XM_001486088.1"/>
</dbReference>
<dbReference type="OrthoDB" id="10448371at2759"/>
<dbReference type="Proteomes" id="UP000001997">
    <property type="component" value="Unassembled WGS sequence"/>
</dbReference>
<accession>A5DEV8</accession>
<sequence>MPMSQQNNHTPTRLYPLSLGQNSNQPAPYSMHTIEDISSPRPRFLYPEIDTVLETANLLDLSDTDTDSITSSQEIQTVRVRGVLGTLRHTFWGKVRFLRFKNNSRNTVRPNRDRIRRADPRLKNQENELQSPFETPISTGTVSESESAMSLQRYDTAPSNFAAQIYNDPARNNGTENLVRINGQPN</sequence>
<proteinExistence type="predicted"/>
<evidence type="ECO:0000313" key="3">
    <source>
        <dbReference type="Proteomes" id="UP000001997"/>
    </source>
</evidence>
<protein>
    <submittedName>
        <fullName evidence="2">Uncharacterized protein</fullName>
    </submittedName>
</protein>
<evidence type="ECO:0000313" key="2">
    <source>
        <dbReference type="EMBL" id="EDK37711.2"/>
    </source>
</evidence>
<feature type="compositionally biased region" description="Polar residues" evidence="1">
    <location>
        <begin position="127"/>
        <end position="142"/>
    </location>
</feature>
<feature type="compositionally biased region" description="Polar residues" evidence="1">
    <location>
        <begin position="1"/>
        <end position="11"/>
    </location>
</feature>
<feature type="region of interest" description="Disordered" evidence="1">
    <location>
        <begin position="123"/>
        <end position="142"/>
    </location>
</feature>
<name>A5DEV8_PICGU</name>
<dbReference type="HOGENOM" id="CLU_1454919_0_0_1"/>